<feature type="compositionally biased region" description="Gly residues" evidence="19">
    <location>
        <begin position="370"/>
        <end position="379"/>
    </location>
</feature>
<evidence type="ECO:0000256" key="4">
    <source>
        <dbReference type="ARBA" id="ARBA00005366"/>
    </source>
</evidence>
<evidence type="ECO:0000256" key="18">
    <source>
        <dbReference type="ARBA" id="ARBA00044358"/>
    </source>
</evidence>
<keyword evidence="15" id="KW-0131">Cell cycle</keyword>
<comment type="subcellular location">
    <subcellularLocation>
        <location evidence="3">Chromosome</location>
        <location evidence="3">Centromere</location>
        <location evidence="3">Kinetochore</location>
    </subcellularLocation>
    <subcellularLocation>
        <location evidence="2">Cytoplasm</location>
        <location evidence="2">Cytoskeleton</location>
        <location evidence="2">Spindle</location>
    </subcellularLocation>
    <subcellularLocation>
        <location evidence="1">Nucleus</location>
    </subcellularLocation>
</comment>
<dbReference type="Pfam" id="PF08651">
    <property type="entry name" value="DASH_Duo1"/>
    <property type="match status" value="1"/>
</dbReference>
<keyword evidence="13" id="KW-0206">Cytoskeleton</keyword>
<feature type="compositionally biased region" description="Gly residues" evidence="19">
    <location>
        <begin position="334"/>
        <end position="345"/>
    </location>
</feature>
<feature type="compositionally biased region" description="Low complexity" evidence="19">
    <location>
        <begin position="356"/>
        <end position="369"/>
    </location>
</feature>
<comment type="similarity">
    <text evidence="4">Belongs to the DASH complex DUO1 family.</text>
</comment>
<dbReference type="GO" id="GO:0000278">
    <property type="term" value="P:mitotic cell cycle"/>
    <property type="evidence" value="ECO:0007669"/>
    <property type="project" value="InterPro"/>
</dbReference>
<dbReference type="GO" id="GO:0005874">
    <property type="term" value="C:microtubule"/>
    <property type="evidence" value="ECO:0007669"/>
    <property type="project" value="UniProtKB-KW"/>
</dbReference>
<feature type="compositionally biased region" description="Basic and acidic residues" evidence="19">
    <location>
        <begin position="159"/>
        <end position="173"/>
    </location>
</feature>
<keyword evidence="16" id="KW-0137">Centromere</keyword>
<feature type="compositionally biased region" description="Acidic residues" evidence="19">
    <location>
        <begin position="104"/>
        <end position="117"/>
    </location>
</feature>
<gene>
    <name evidence="20" type="ORF">L201_002057</name>
</gene>
<dbReference type="GO" id="GO:0007059">
    <property type="term" value="P:chromosome segregation"/>
    <property type="evidence" value="ECO:0007669"/>
    <property type="project" value="UniProtKB-KW"/>
</dbReference>
<evidence type="ECO:0000256" key="10">
    <source>
        <dbReference type="ARBA" id="ARBA00022829"/>
    </source>
</evidence>
<feature type="compositionally biased region" description="Polar residues" evidence="19">
    <location>
        <begin position="174"/>
        <end position="185"/>
    </location>
</feature>
<feature type="compositionally biased region" description="Low complexity" evidence="19">
    <location>
        <begin position="76"/>
        <end position="90"/>
    </location>
</feature>
<keyword evidence="7" id="KW-0132">Cell division</keyword>
<evidence type="ECO:0000256" key="17">
    <source>
        <dbReference type="ARBA" id="ARBA00044152"/>
    </source>
</evidence>
<keyword evidence="8" id="KW-0493">Microtubule</keyword>
<evidence type="ECO:0000256" key="14">
    <source>
        <dbReference type="ARBA" id="ARBA00023242"/>
    </source>
</evidence>
<proteinExistence type="inferred from homology"/>
<evidence type="ECO:0000313" key="20">
    <source>
        <dbReference type="EMBL" id="WWC87171.1"/>
    </source>
</evidence>
<evidence type="ECO:0000256" key="12">
    <source>
        <dbReference type="ARBA" id="ARBA00023054"/>
    </source>
</evidence>
<evidence type="ECO:0000256" key="19">
    <source>
        <dbReference type="SAM" id="MobiDB-lite"/>
    </source>
</evidence>
<reference evidence="20 21" key="1">
    <citation type="submission" date="2024-01" db="EMBL/GenBank/DDBJ databases">
        <title>Comparative genomics of Cryptococcus and Kwoniella reveals pathogenesis evolution and contrasting modes of karyotype evolution via chromosome fusion or intercentromeric recombination.</title>
        <authorList>
            <person name="Coelho M.A."/>
            <person name="David-Palma M."/>
            <person name="Shea T."/>
            <person name="Bowers K."/>
            <person name="McGinley-Smith S."/>
            <person name="Mohammad A.W."/>
            <person name="Gnirke A."/>
            <person name="Yurkov A.M."/>
            <person name="Nowrousian M."/>
            <person name="Sun S."/>
            <person name="Cuomo C.A."/>
            <person name="Heitman J."/>
        </authorList>
    </citation>
    <scope>NUCLEOTIDE SEQUENCE [LARGE SCALE GENOMIC DNA]</scope>
    <source>
        <strain evidence="20 21">CBS 6074</strain>
    </source>
</reference>
<dbReference type="InterPro" id="IPR013960">
    <property type="entry name" value="DASH_Duo1"/>
</dbReference>
<dbReference type="EMBL" id="CP144099">
    <property type="protein sequence ID" value="WWC87171.1"/>
    <property type="molecule type" value="Genomic_DNA"/>
</dbReference>
<keyword evidence="5" id="KW-0158">Chromosome</keyword>
<feature type="compositionally biased region" description="Polar residues" evidence="19">
    <location>
        <begin position="58"/>
        <end position="75"/>
    </location>
</feature>
<keyword evidence="10" id="KW-0159">Chromosome partition</keyword>
<feature type="region of interest" description="Disordered" evidence="19">
    <location>
        <begin position="31"/>
        <end position="193"/>
    </location>
</feature>
<dbReference type="AlphaFoldDB" id="A0AAX4JQ48"/>
<evidence type="ECO:0000256" key="3">
    <source>
        <dbReference type="ARBA" id="ARBA00004629"/>
    </source>
</evidence>
<keyword evidence="11" id="KW-0995">Kinetochore</keyword>
<dbReference type="GO" id="GO:0042729">
    <property type="term" value="C:DASH complex"/>
    <property type="evidence" value="ECO:0007669"/>
    <property type="project" value="InterPro"/>
</dbReference>
<keyword evidence="14" id="KW-0539">Nucleus</keyword>
<evidence type="ECO:0000256" key="1">
    <source>
        <dbReference type="ARBA" id="ARBA00004123"/>
    </source>
</evidence>
<evidence type="ECO:0000256" key="6">
    <source>
        <dbReference type="ARBA" id="ARBA00022490"/>
    </source>
</evidence>
<keyword evidence="9" id="KW-0498">Mitosis</keyword>
<accession>A0AAX4JQ48</accession>
<dbReference type="GO" id="GO:0051301">
    <property type="term" value="P:cell division"/>
    <property type="evidence" value="ECO:0007669"/>
    <property type="project" value="UniProtKB-KW"/>
</dbReference>
<dbReference type="PANTHER" id="PTHR28216:SF1">
    <property type="entry name" value="DASH COMPLEX SUBUNIT DUO1"/>
    <property type="match status" value="1"/>
</dbReference>
<protein>
    <recommendedName>
        <fullName evidence="17">DASH complex subunit DUO1</fullName>
    </recommendedName>
    <alternativeName>
        <fullName evidence="18">Outer kinetochore protein DUO1</fullName>
    </alternativeName>
</protein>
<evidence type="ECO:0000256" key="11">
    <source>
        <dbReference type="ARBA" id="ARBA00022838"/>
    </source>
</evidence>
<feature type="compositionally biased region" description="Low complexity" evidence="19">
    <location>
        <begin position="40"/>
        <end position="49"/>
    </location>
</feature>
<organism evidence="20 21">
    <name type="scientific">Kwoniella dendrophila CBS 6074</name>
    <dbReference type="NCBI Taxonomy" id="1295534"/>
    <lineage>
        <taxon>Eukaryota</taxon>
        <taxon>Fungi</taxon>
        <taxon>Dikarya</taxon>
        <taxon>Basidiomycota</taxon>
        <taxon>Agaricomycotina</taxon>
        <taxon>Tremellomycetes</taxon>
        <taxon>Tremellales</taxon>
        <taxon>Cryptococcaceae</taxon>
        <taxon>Kwoniella</taxon>
    </lineage>
</organism>
<evidence type="ECO:0000256" key="13">
    <source>
        <dbReference type="ARBA" id="ARBA00023212"/>
    </source>
</evidence>
<keyword evidence="6" id="KW-0963">Cytoplasm</keyword>
<name>A0AAX4JQ48_9TREE</name>
<dbReference type="RefSeq" id="XP_066073934.1">
    <property type="nucleotide sequence ID" value="XM_066217837.1"/>
</dbReference>
<dbReference type="GO" id="GO:0072686">
    <property type="term" value="C:mitotic spindle"/>
    <property type="evidence" value="ECO:0007669"/>
    <property type="project" value="InterPro"/>
</dbReference>
<evidence type="ECO:0000256" key="9">
    <source>
        <dbReference type="ARBA" id="ARBA00022776"/>
    </source>
</evidence>
<dbReference type="PANTHER" id="PTHR28216">
    <property type="entry name" value="DASH COMPLEX SUBUNIT DUO1"/>
    <property type="match status" value="1"/>
</dbReference>
<keyword evidence="12" id="KW-0175">Coiled coil</keyword>
<dbReference type="GeneID" id="91092729"/>
<evidence type="ECO:0000256" key="15">
    <source>
        <dbReference type="ARBA" id="ARBA00023306"/>
    </source>
</evidence>
<evidence type="ECO:0000256" key="8">
    <source>
        <dbReference type="ARBA" id="ARBA00022701"/>
    </source>
</evidence>
<feature type="compositionally biased region" description="Low complexity" evidence="19">
    <location>
        <begin position="392"/>
        <end position="413"/>
    </location>
</feature>
<evidence type="ECO:0000256" key="7">
    <source>
        <dbReference type="ARBA" id="ARBA00022618"/>
    </source>
</evidence>
<evidence type="ECO:0000313" key="21">
    <source>
        <dbReference type="Proteomes" id="UP001355207"/>
    </source>
</evidence>
<feature type="region of interest" description="Disordered" evidence="19">
    <location>
        <begin position="314"/>
        <end position="434"/>
    </location>
</feature>
<feature type="compositionally biased region" description="Basic and acidic residues" evidence="19">
    <location>
        <begin position="314"/>
        <end position="327"/>
    </location>
</feature>
<evidence type="ECO:0000256" key="16">
    <source>
        <dbReference type="ARBA" id="ARBA00023328"/>
    </source>
</evidence>
<sequence>MDSPLLPQFDKRSDLNDVSLLDDPSMLADLSMESDIHGTSPPSLSSSNPHLYTREAQRNSQIQSGRQPFGQSLFASTSSTNSSSNYNNQNDQVGGRKVHIDHTSDDDDDDDDDEEDYATPVKNKFNQQNINKAKPRFSLFAAPRPPSAELHEDDDEEERNYVEDEREGEDQTIHARSNSKSQSEEGVNDDQEIGKEIRQSILDNKEDKLRSSLYELRKMNEVFDSVIRALEGVRGHNQRLAERVQQTSALLDVYTAIMGQAEYTQQLLLNPKWTGSTDDAEAIQAIEQAKYEAIQRAEEEARRQAELSRIAEEERERKLAERQKAESASRGTRGRGGGGGGGGGSSAFMSGVRVPSSGRGIPTGISRGTGSTGVRGRGTGIPRPSVAPARPTSATSTKRGTGTTTTTSSSSTTRGGGGLGGQYNHVKSSGYGPR</sequence>
<evidence type="ECO:0000256" key="2">
    <source>
        <dbReference type="ARBA" id="ARBA00004186"/>
    </source>
</evidence>
<dbReference type="Proteomes" id="UP001355207">
    <property type="component" value="Chromosome 2"/>
</dbReference>
<keyword evidence="21" id="KW-1185">Reference proteome</keyword>
<evidence type="ECO:0000256" key="5">
    <source>
        <dbReference type="ARBA" id="ARBA00022454"/>
    </source>
</evidence>